<organism evidence="2 3">
    <name type="scientific">Hippocampus comes</name>
    <name type="common">Tiger tail seahorse</name>
    <dbReference type="NCBI Taxonomy" id="109280"/>
    <lineage>
        <taxon>Eukaryota</taxon>
        <taxon>Metazoa</taxon>
        <taxon>Chordata</taxon>
        <taxon>Craniata</taxon>
        <taxon>Vertebrata</taxon>
        <taxon>Euteleostomi</taxon>
        <taxon>Actinopterygii</taxon>
        <taxon>Neopterygii</taxon>
        <taxon>Teleostei</taxon>
        <taxon>Neoteleostei</taxon>
        <taxon>Acanthomorphata</taxon>
        <taxon>Syngnathiaria</taxon>
        <taxon>Syngnathiformes</taxon>
        <taxon>Syngnathoidei</taxon>
        <taxon>Syngnathidae</taxon>
        <taxon>Hippocampus</taxon>
    </lineage>
</organism>
<proteinExistence type="predicted"/>
<evidence type="ECO:0000256" key="1">
    <source>
        <dbReference type="SAM" id="MobiDB-lite"/>
    </source>
</evidence>
<keyword evidence="3" id="KW-1185">Reference proteome</keyword>
<feature type="region of interest" description="Disordered" evidence="1">
    <location>
        <begin position="1"/>
        <end position="34"/>
    </location>
</feature>
<reference evidence="2" key="2">
    <citation type="submission" date="2025-09" db="UniProtKB">
        <authorList>
            <consortium name="Ensembl"/>
        </authorList>
    </citation>
    <scope>IDENTIFICATION</scope>
</reference>
<feature type="region of interest" description="Disordered" evidence="1">
    <location>
        <begin position="396"/>
        <end position="446"/>
    </location>
</feature>
<name>A0A3Q2XIK5_HIPCM</name>
<dbReference type="Gene3D" id="1.20.58.60">
    <property type="match status" value="2"/>
</dbReference>
<dbReference type="GO" id="GO:0034993">
    <property type="term" value="C:meiotic nuclear membrane microtubule tethering complex"/>
    <property type="evidence" value="ECO:0007669"/>
    <property type="project" value="InterPro"/>
</dbReference>
<dbReference type="OMA" id="NTCAKMR"/>
<accession>A0A3Q2XIK5</accession>
<feature type="compositionally biased region" description="Basic and acidic residues" evidence="1">
    <location>
        <begin position="423"/>
        <end position="446"/>
    </location>
</feature>
<dbReference type="Ensembl" id="ENSHCOT00000008418.1">
    <property type="protein sequence ID" value="ENSHCOP00000003627.1"/>
    <property type="gene ID" value="ENSHCOG00000004995.1"/>
</dbReference>
<dbReference type="PANTHER" id="PTHR21640">
    <property type="match status" value="1"/>
</dbReference>
<protein>
    <submittedName>
        <fullName evidence="2">Nesprin-2-like</fullName>
    </submittedName>
</protein>
<dbReference type="InterPro" id="IPR030268">
    <property type="entry name" value="SYNE4"/>
</dbReference>
<dbReference type="STRING" id="109280.ENSHCOP00000003627"/>
<sequence length="517" mass="58075">MSGLDTRRDHVDPRPEDHVSQEEPTDTWGRAGDPPGCDRLERRWLLWHGFMTEHAHLDAWLRLAEQAVASHDWTRVTYAAAKDDVGRFERLRCEAGSLLVHLDALTQRNRTLTALFHGAMRTRLLAAARDCGRRWDRLNVKLESISGRLKALVREWEEFEEETEELAVWLAEMEVGLAGVQHVTGKTCDKLRQLQVPFRQRNARVLEGKRTDFAAGRRRGPRAFVQSFQRSVCANSGRVNGVLERGEALILRGAGRDAQCVERRLLELLRQCSHVYGNIARAQTRLLSMRLVFEDDFLLTPPPDSGCPSETFLFEEEGALDKVHRERSPQHEQQVDHLHRRHCPSPPSPFHEHLGLEWDPSVDVGHSGSCSDFSYCSASTGPKDTPKMRSYISSLSSEDNIKQEDTLHSTTSPALPDVFSPESDIKSLGGDRRATSTPKQDGDGRVRAWLGSQGALRPSCCKAVQTDAQCSAMAKWDPADLFTHVPSCHGDDRTGASHESSPSRDTSSSTRDRRQAR</sequence>
<evidence type="ECO:0000313" key="2">
    <source>
        <dbReference type="Ensembl" id="ENSHCOP00000003627.1"/>
    </source>
</evidence>
<reference evidence="2" key="1">
    <citation type="submission" date="2025-08" db="UniProtKB">
        <authorList>
            <consortium name="Ensembl"/>
        </authorList>
    </citation>
    <scope>IDENTIFICATION</scope>
</reference>
<dbReference type="Proteomes" id="UP000264820">
    <property type="component" value="Unplaced"/>
</dbReference>
<dbReference type="AlphaFoldDB" id="A0A3Q2XIK5"/>
<dbReference type="PANTHER" id="PTHR21640:SF1">
    <property type="entry name" value="NESPRIN-4"/>
    <property type="match status" value="1"/>
</dbReference>
<dbReference type="SUPFAM" id="SSF46966">
    <property type="entry name" value="Spectrin repeat"/>
    <property type="match status" value="2"/>
</dbReference>
<evidence type="ECO:0000313" key="3">
    <source>
        <dbReference type="Proteomes" id="UP000264820"/>
    </source>
</evidence>
<feature type="region of interest" description="Disordered" evidence="1">
    <location>
        <begin position="484"/>
        <end position="517"/>
    </location>
</feature>
<dbReference type="GeneTree" id="ENSGT00940000174800"/>
<feature type="compositionally biased region" description="Basic and acidic residues" evidence="1">
    <location>
        <begin position="1"/>
        <end position="21"/>
    </location>
</feature>